<dbReference type="AlphaFoldDB" id="A0A5Q2FBA3"/>
<dbReference type="RefSeq" id="WP_153571213.1">
    <property type="nucleotide sequence ID" value="NZ_CP045725.1"/>
</dbReference>
<name>A0A5Q2FBA3_9ACTN</name>
<proteinExistence type="predicted"/>
<dbReference type="KEGG" id="rain:Rai3103_02175"/>
<organism evidence="7 8">
    <name type="scientific">Raineyella fluvialis</name>
    <dbReference type="NCBI Taxonomy" id="2662261"/>
    <lineage>
        <taxon>Bacteria</taxon>
        <taxon>Bacillati</taxon>
        <taxon>Actinomycetota</taxon>
        <taxon>Actinomycetes</taxon>
        <taxon>Propionibacteriales</taxon>
        <taxon>Propionibacteriaceae</taxon>
        <taxon>Raineyella</taxon>
    </lineage>
</organism>
<feature type="transmembrane region" description="Helical" evidence="5">
    <location>
        <begin position="76"/>
        <end position="97"/>
    </location>
</feature>
<dbReference type="PANTHER" id="PTHR23523">
    <property type="match status" value="1"/>
</dbReference>
<evidence type="ECO:0000256" key="4">
    <source>
        <dbReference type="ARBA" id="ARBA00023136"/>
    </source>
</evidence>
<dbReference type="InterPro" id="IPR020846">
    <property type="entry name" value="MFS_dom"/>
</dbReference>
<comment type="subcellular location">
    <subcellularLocation>
        <location evidence="1">Cell membrane</location>
        <topology evidence="1">Multi-pass membrane protein</topology>
    </subcellularLocation>
</comment>
<feature type="transmembrane region" description="Helical" evidence="5">
    <location>
        <begin position="46"/>
        <end position="69"/>
    </location>
</feature>
<feature type="transmembrane region" description="Helical" evidence="5">
    <location>
        <begin position="339"/>
        <end position="361"/>
    </location>
</feature>
<keyword evidence="2 5" id="KW-0812">Transmembrane</keyword>
<dbReference type="Gene3D" id="1.20.1250.20">
    <property type="entry name" value="MFS general substrate transporter like domains"/>
    <property type="match status" value="1"/>
</dbReference>
<dbReference type="Proteomes" id="UP000386847">
    <property type="component" value="Chromosome"/>
</dbReference>
<dbReference type="GO" id="GO:0022857">
    <property type="term" value="F:transmembrane transporter activity"/>
    <property type="evidence" value="ECO:0007669"/>
    <property type="project" value="InterPro"/>
</dbReference>
<gene>
    <name evidence="7" type="ORF">Rai3103_02175</name>
</gene>
<feature type="transmembrane region" description="Helical" evidence="5">
    <location>
        <begin position="103"/>
        <end position="125"/>
    </location>
</feature>
<feature type="transmembrane region" description="Helical" evidence="5">
    <location>
        <begin position="210"/>
        <end position="228"/>
    </location>
</feature>
<keyword evidence="3 5" id="KW-1133">Transmembrane helix</keyword>
<feature type="transmembrane region" description="Helical" evidence="5">
    <location>
        <begin position="367"/>
        <end position="387"/>
    </location>
</feature>
<evidence type="ECO:0000256" key="2">
    <source>
        <dbReference type="ARBA" id="ARBA00022692"/>
    </source>
</evidence>
<dbReference type="SUPFAM" id="SSF103473">
    <property type="entry name" value="MFS general substrate transporter"/>
    <property type="match status" value="1"/>
</dbReference>
<keyword evidence="4 5" id="KW-0472">Membrane</keyword>
<reference evidence="7 8" key="1">
    <citation type="submission" date="2019-10" db="EMBL/GenBank/DDBJ databases">
        <title>Genomic analysis of Raineyella sp. CBA3103.</title>
        <authorList>
            <person name="Roh S.W."/>
        </authorList>
    </citation>
    <scope>NUCLEOTIDE SEQUENCE [LARGE SCALE GENOMIC DNA]</scope>
    <source>
        <strain evidence="7 8">CBA3103</strain>
    </source>
</reference>
<dbReference type="InterPro" id="IPR011701">
    <property type="entry name" value="MFS"/>
</dbReference>
<evidence type="ECO:0000256" key="1">
    <source>
        <dbReference type="ARBA" id="ARBA00004651"/>
    </source>
</evidence>
<feature type="domain" description="Major facilitator superfamily (MFS) profile" evidence="6">
    <location>
        <begin position="11"/>
        <end position="394"/>
    </location>
</feature>
<evidence type="ECO:0000313" key="7">
    <source>
        <dbReference type="EMBL" id="QGF22684.1"/>
    </source>
</evidence>
<feature type="transmembrane region" description="Helical" evidence="5">
    <location>
        <begin position="137"/>
        <end position="162"/>
    </location>
</feature>
<dbReference type="PROSITE" id="PS50850">
    <property type="entry name" value="MFS"/>
    <property type="match status" value="1"/>
</dbReference>
<dbReference type="InterPro" id="IPR052524">
    <property type="entry name" value="MFS_Cyanate_Porter"/>
</dbReference>
<feature type="transmembrane region" description="Helical" evidence="5">
    <location>
        <begin position="306"/>
        <end position="327"/>
    </location>
</feature>
<accession>A0A5Q2FBA3</accession>
<feature type="transmembrane region" description="Helical" evidence="5">
    <location>
        <begin position="279"/>
        <end position="300"/>
    </location>
</feature>
<dbReference type="PANTHER" id="PTHR23523:SF2">
    <property type="entry name" value="2-NITROIMIDAZOLE TRANSPORTER"/>
    <property type="match status" value="1"/>
</dbReference>
<evidence type="ECO:0000259" key="6">
    <source>
        <dbReference type="PROSITE" id="PS50850"/>
    </source>
</evidence>
<evidence type="ECO:0000256" key="5">
    <source>
        <dbReference type="SAM" id="Phobius"/>
    </source>
</evidence>
<sequence>MRTQVGLVGPALALVAVILVAAALRPGATSVGPVMAELRQQFGLGGGVAGMLTALPGLTFGAIGAAAVALSRRIGLTAGVLTGLVLITVGFLARTFTASALTFLLATLVGLSGMALGNVLVPAWIKRHGGTYVTRLMTAYSVTLLVGAAAASMLASPIAAIAPGGWRAALGMWGLAAGVGLVPWTVLTIRERRDRADRAGAPILAPSGSLLRSPTAVALSLFFGMQALNAYAQFGWLPQIYRDAGLSATAAGGLLGLISLLGIVGGFLMPVWVARARDLTVGIVVFGVLTAGGYVGLWLAPAVVPWLWAGLLGLGGWAFTAAIAMITARTHNPHVTARVSGFIQPVGYVLAGLGPLLVGVLHQVTGGWAQVLALLIGTAVVMTLAGLRLARPAYVDDEIPGAARGGADHGGPGSRNS</sequence>
<dbReference type="GO" id="GO:0005886">
    <property type="term" value="C:plasma membrane"/>
    <property type="evidence" value="ECO:0007669"/>
    <property type="project" value="UniProtKB-SubCell"/>
</dbReference>
<keyword evidence="8" id="KW-1185">Reference proteome</keyword>
<protein>
    <submittedName>
        <fullName evidence="7">MFS transporter</fullName>
    </submittedName>
</protein>
<evidence type="ECO:0000256" key="3">
    <source>
        <dbReference type="ARBA" id="ARBA00022989"/>
    </source>
</evidence>
<dbReference type="EMBL" id="CP045725">
    <property type="protein sequence ID" value="QGF22684.1"/>
    <property type="molecule type" value="Genomic_DNA"/>
</dbReference>
<dbReference type="InterPro" id="IPR036259">
    <property type="entry name" value="MFS_trans_sf"/>
</dbReference>
<evidence type="ECO:0000313" key="8">
    <source>
        <dbReference type="Proteomes" id="UP000386847"/>
    </source>
</evidence>
<feature type="transmembrane region" description="Helical" evidence="5">
    <location>
        <begin position="168"/>
        <end position="189"/>
    </location>
</feature>
<dbReference type="Pfam" id="PF07690">
    <property type="entry name" value="MFS_1"/>
    <property type="match status" value="1"/>
</dbReference>
<feature type="transmembrane region" description="Helical" evidence="5">
    <location>
        <begin position="248"/>
        <end position="272"/>
    </location>
</feature>